<reference evidence="11" key="1">
    <citation type="journal article" date="2018" name="Nat. Microbiol.">
        <title>Leveraging single-cell genomics to expand the fungal tree of life.</title>
        <authorList>
            <person name="Ahrendt S.R."/>
            <person name="Quandt C.A."/>
            <person name="Ciobanu D."/>
            <person name="Clum A."/>
            <person name="Salamov A."/>
            <person name="Andreopoulos B."/>
            <person name="Cheng J.F."/>
            <person name="Woyke T."/>
            <person name="Pelin A."/>
            <person name="Henrissat B."/>
            <person name="Reynolds N.K."/>
            <person name="Benny G.L."/>
            <person name="Smith M.E."/>
            <person name="James T.Y."/>
            <person name="Grigoriev I.V."/>
        </authorList>
    </citation>
    <scope>NUCLEOTIDE SEQUENCE [LARGE SCALE GENOMIC DNA]</scope>
</reference>
<evidence type="ECO:0000313" key="10">
    <source>
        <dbReference type="EMBL" id="RKO85631.1"/>
    </source>
</evidence>
<dbReference type="PANTHER" id="PTHR43321">
    <property type="entry name" value="GLUTAMATE DECARBOXYLASE"/>
    <property type="match status" value="1"/>
</dbReference>
<dbReference type="OrthoDB" id="5152799at2759"/>
<dbReference type="Gene3D" id="4.10.280.50">
    <property type="match status" value="1"/>
</dbReference>
<dbReference type="NCBIfam" id="TIGR01788">
    <property type="entry name" value="Glu-decarb-GAD"/>
    <property type="match status" value="1"/>
</dbReference>
<feature type="modified residue" description="N6-(pyridoxal phosphate)lysine" evidence="7">
    <location>
        <position position="290"/>
    </location>
</feature>
<dbReference type="InterPro" id="IPR015421">
    <property type="entry name" value="PyrdxlP-dep_Trfase_major"/>
</dbReference>
<gene>
    <name evidence="10" type="ORF">BDK51DRAFT_47809</name>
</gene>
<evidence type="ECO:0000256" key="1">
    <source>
        <dbReference type="ARBA" id="ARBA00001933"/>
    </source>
</evidence>
<dbReference type="AlphaFoldDB" id="A0A4P9W0G5"/>
<name>A0A4P9W0G5_9FUNG</name>
<dbReference type="Pfam" id="PF00282">
    <property type="entry name" value="Pyridoxal_deC"/>
    <property type="match status" value="1"/>
</dbReference>
<dbReference type="InterPro" id="IPR010107">
    <property type="entry name" value="Glutamate_decarboxylase"/>
</dbReference>
<dbReference type="GO" id="GO:0005829">
    <property type="term" value="C:cytosol"/>
    <property type="evidence" value="ECO:0007669"/>
    <property type="project" value="TreeGrafter"/>
</dbReference>
<evidence type="ECO:0000256" key="7">
    <source>
        <dbReference type="PIRSR" id="PIRSR602129-50"/>
    </source>
</evidence>
<sequence>MTIDTVTPKDSNGQDQDIYTRALFGSSVARQAIPRFEMPEVGCFAGRDVEMATAYRFIKDELALDGNPVLNLASFVTTYMEDEVEKLMMENMSKNFIDQEEYPMTAELQSRCVNMIARLFNAPPMPAGQNAVGVSTVGSSEAIILSTLAMKRRWQLKRKAEGKPYDRPNLVMGANVQVCWEKAVRYLDVEARYTWCDEDHLFMTPERAIDLIDENTIGVVSILGSTMTGHYENASRMNELLLELRETKGLDVPMHIDAASGGFVAPFVAPDLVWDFRLETVVSINVSGHKYGLVYAGIGWGVWRSPDYLPDDLVFHMNYLGADQASFTLNFSKGASQVIAQ</sequence>
<evidence type="ECO:0000256" key="5">
    <source>
        <dbReference type="ARBA" id="ARBA00023239"/>
    </source>
</evidence>
<dbReference type="SUPFAM" id="SSF53383">
    <property type="entry name" value="PLP-dependent transferases"/>
    <property type="match status" value="1"/>
</dbReference>
<accession>A0A4P9W0G5</accession>
<evidence type="ECO:0000256" key="6">
    <source>
        <dbReference type="ARBA" id="ARBA00048868"/>
    </source>
</evidence>
<comment type="similarity">
    <text evidence="2 8">Belongs to the group II decarboxylase family.</text>
</comment>
<dbReference type="InterPro" id="IPR015424">
    <property type="entry name" value="PyrdxlP-dep_Trfase"/>
</dbReference>
<dbReference type="GO" id="GO:0016740">
    <property type="term" value="F:transferase activity"/>
    <property type="evidence" value="ECO:0007669"/>
    <property type="project" value="UniProtKB-KW"/>
</dbReference>
<dbReference type="Gene3D" id="3.40.640.10">
    <property type="entry name" value="Type I PLP-dependent aspartate aminotransferase-like (Major domain)"/>
    <property type="match status" value="1"/>
</dbReference>
<comment type="catalytic activity">
    <reaction evidence="6 9">
        <text>L-glutamate + H(+) = 4-aminobutanoate + CO2</text>
        <dbReference type="Rhea" id="RHEA:17785"/>
        <dbReference type="ChEBI" id="CHEBI:15378"/>
        <dbReference type="ChEBI" id="CHEBI:16526"/>
        <dbReference type="ChEBI" id="CHEBI:29985"/>
        <dbReference type="ChEBI" id="CHEBI:59888"/>
        <dbReference type="EC" id="4.1.1.15"/>
    </reaction>
</comment>
<keyword evidence="10" id="KW-0808">Transferase</keyword>
<organism evidence="10 11">
    <name type="scientific">Blyttiomyces helicus</name>
    <dbReference type="NCBI Taxonomy" id="388810"/>
    <lineage>
        <taxon>Eukaryota</taxon>
        <taxon>Fungi</taxon>
        <taxon>Fungi incertae sedis</taxon>
        <taxon>Chytridiomycota</taxon>
        <taxon>Chytridiomycota incertae sedis</taxon>
        <taxon>Chytridiomycetes</taxon>
        <taxon>Chytridiomycetes incertae sedis</taxon>
        <taxon>Blyttiomyces</taxon>
    </lineage>
</organism>
<keyword evidence="11" id="KW-1185">Reference proteome</keyword>
<evidence type="ECO:0000256" key="8">
    <source>
        <dbReference type="RuleBase" id="RU000382"/>
    </source>
</evidence>
<dbReference type="Proteomes" id="UP000269721">
    <property type="component" value="Unassembled WGS sequence"/>
</dbReference>
<dbReference type="PANTHER" id="PTHR43321:SF6">
    <property type="entry name" value="GLUTAMATE DECARBOXYLASE"/>
    <property type="match status" value="1"/>
</dbReference>
<evidence type="ECO:0000256" key="3">
    <source>
        <dbReference type="ARBA" id="ARBA00012421"/>
    </source>
</evidence>
<dbReference type="GO" id="GO:0004351">
    <property type="term" value="F:glutamate decarboxylase activity"/>
    <property type="evidence" value="ECO:0007669"/>
    <property type="project" value="UniProtKB-EC"/>
</dbReference>
<dbReference type="GO" id="GO:0030170">
    <property type="term" value="F:pyridoxal phosphate binding"/>
    <property type="evidence" value="ECO:0007669"/>
    <property type="project" value="InterPro"/>
</dbReference>
<evidence type="ECO:0000256" key="9">
    <source>
        <dbReference type="RuleBase" id="RU361171"/>
    </source>
</evidence>
<dbReference type="EC" id="4.1.1.15" evidence="3 9"/>
<proteinExistence type="inferred from homology"/>
<keyword evidence="9" id="KW-0210">Decarboxylase</keyword>
<dbReference type="InterPro" id="IPR002129">
    <property type="entry name" value="PyrdxlP-dep_de-COase"/>
</dbReference>
<feature type="non-terminal residue" evidence="10">
    <location>
        <position position="341"/>
    </location>
</feature>
<keyword evidence="4 7" id="KW-0663">Pyridoxal phosphate</keyword>
<evidence type="ECO:0000313" key="11">
    <source>
        <dbReference type="Proteomes" id="UP000269721"/>
    </source>
</evidence>
<evidence type="ECO:0000256" key="4">
    <source>
        <dbReference type="ARBA" id="ARBA00022898"/>
    </source>
</evidence>
<dbReference type="GO" id="GO:0006538">
    <property type="term" value="P:L-glutamate catabolic process"/>
    <property type="evidence" value="ECO:0007669"/>
    <property type="project" value="TreeGrafter"/>
</dbReference>
<evidence type="ECO:0000256" key="2">
    <source>
        <dbReference type="ARBA" id="ARBA00009533"/>
    </source>
</evidence>
<comment type="cofactor">
    <cofactor evidence="1 7 8">
        <name>pyridoxal 5'-phosphate</name>
        <dbReference type="ChEBI" id="CHEBI:597326"/>
    </cofactor>
</comment>
<dbReference type="EMBL" id="KZ998900">
    <property type="protein sequence ID" value="RKO85631.1"/>
    <property type="molecule type" value="Genomic_DNA"/>
</dbReference>
<protein>
    <recommendedName>
        <fullName evidence="3 9">Glutamate decarboxylase</fullName>
        <ecNumber evidence="3 9">4.1.1.15</ecNumber>
    </recommendedName>
</protein>
<keyword evidence="5 8" id="KW-0456">Lyase</keyword>
<dbReference type="FunFam" id="3.40.640.10:FF:000017">
    <property type="entry name" value="Glutamate decarboxylase"/>
    <property type="match status" value="1"/>
</dbReference>